<dbReference type="NCBIfam" id="NF010167">
    <property type="entry name" value="PRK13648.1"/>
    <property type="match status" value="2"/>
</dbReference>
<comment type="caution">
    <text evidence="12">The sequence shown here is derived from an EMBL/GenBank/DDBJ whole genome shotgun (WGS) entry which is preliminary data.</text>
</comment>
<keyword evidence="8" id="KW-1278">Translocase</keyword>
<keyword evidence="3" id="KW-0813">Transport</keyword>
<comment type="similarity">
    <text evidence="2">Belongs to the ABC transporter superfamily.</text>
</comment>
<dbReference type="InterPro" id="IPR022216">
    <property type="entry name" value="ABC_Co_transporter"/>
</dbReference>
<feature type="domain" description="ABC transporter" evidence="11">
    <location>
        <begin position="306"/>
        <end position="539"/>
    </location>
</feature>
<comment type="function">
    <text evidence="10">Probably part of an ABC transporter complex. Responsible for energy coupling to the transport system.</text>
</comment>
<feature type="domain" description="ABC transporter" evidence="11">
    <location>
        <begin position="9"/>
        <end position="250"/>
    </location>
</feature>
<dbReference type="PROSITE" id="PS50893">
    <property type="entry name" value="ABC_TRANSPORTER_2"/>
    <property type="match status" value="2"/>
</dbReference>
<evidence type="ECO:0000256" key="8">
    <source>
        <dbReference type="ARBA" id="ARBA00022967"/>
    </source>
</evidence>
<dbReference type="Gene3D" id="3.40.50.300">
    <property type="entry name" value="P-loop containing nucleotide triphosphate hydrolases"/>
    <property type="match status" value="2"/>
</dbReference>
<evidence type="ECO:0000259" key="11">
    <source>
        <dbReference type="PROSITE" id="PS50893"/>
    </source>
</evidence>
<reference evidence="12 13" key="1">
    <citation type="journal article" date="2025" name="Anaerobe">
        <title>Description of Anaerococcus kampingiae sp. nov., Anaerococcus groningensis sp. nov., Anaerococcus martiniensis sp. nov., and Anaerococcus cruorum sp. nov., isolated from human clinical specimens.</title>
        <authorList>
            <person name="Boiten K.E."/>
            <person name="Meijer J."/>
            <person name="van Wezel E.M."/>
            <person name="Veloo A.C.M."/>
        </authorList>
    </citation>
    <scope>NUCLEOTIDE SEQUENCE [LARGE SCALE GENOMIC DNA]</scope>
    <source>
        <strain evidence="12 13">ENR0874</strain>
    </source>
</reference>
<name>A0ABW9MBV6_9FIRM</name>
<dbReference type="InterPro" id="IPR015856">
    <property type="entry name" value="ABC_transpr_CbiO/EcfA_su"/>
</dbReference>
<comment type="subcellular location">
    <subcellularLocation>
        <location evidence="1">Cell membrane</location>
        <topology evidence="1">Peripheral membrane protein</topology>
    </subcellularLocation>
</comment>
<protein>
    <submittedName>
        <fullName evidence="12">ABC transporter ATP-binding protein</fullName>
    </submittedName>
</protein>
<dbReference type="SMART" id="SM00382">
    <property type="entry name" value="AAA"/>
    <property type="match status" value="2"/>
</dbReference>
<keyword evidence="9" id="KW-0472">Membrane</keyword>
<evidence type="ECO:0000256" key="2">
    <source>
        <dbReference type="ARBA" id="ARBA00005417"/>
    </source>
</evidence>
<keyword evidence="13" id="KW-1185">Reference proteome</keyword>
<evidence type="ECO:0000313" key="12">
    <source>
        <dbReference type="EMBL" id="MFO3666358.1"/>
    </source>
</evidence>
<dbReference type="CDD" id="cd03225">
    <property type="entry name" value="ABC_cobalt_CbiO_domain1"/>
    <property type="match status" value="2"/>
</dbReference>
<dbReference type="PANTHER" id="PTHR43553:SF26">
    <property type="entry name" value="ABC TRANSPORTER ATP-BINDING PROTEIN BC_2655-RELATED"/>
    <property type="match status" value="1"/>
</dbReference>
<organism evidence="12 13">
    <name type="scientific">Anaerococcus kampingae</name>
    <dbReference type="NCBI Taxonomy" id="3115614"/>
    <lineage>
        <taxon>Bacteria</taxon>
        <taxon>Bacillati</taxon>
        <taxon>Bacillota</taxon>
        <taxon>Tissierellia</taxon>
        <taxon>Tissierellales</taxon>
        <taxon>Peptoniphilaceae</taxon>
        <taxon>Anaerococcus</taxon>
    </lineage>
</organism>
<evidence type="ECO:0000256" key="7">
    <source>
        <dbReference type="ARBA" id="ARBA00022840"/>
    </source>
</evidence>
<dbReference type="EMBL" id="JBGMEF010000005">
    <property type="protein sequence ID" value="MFO3666358.1"/>
    <property type="molecule type" value="Genomic_DNA"/>
</dbReference>
<dbReference type="PROSITE" id="PS00211">
    <property type="entry name" value="ABC_TRANSPORTER_1"/>
    <property type="match status" value="1"/>
</dbReference>
<dbReference type="Pfam" id="PF12558">
    <property type="entry name" value="DUF3744"/>
    <property type="match status" value="1"/>
</dbReference>
<evidence type="ECO:0000256" key="6">
    <source>
        <dbReference type="ARBA" id="ARBA00022741"/>
    </source>
</evidence>
<dbReference type="Proteomes" id="UP001637994">
    <property type="component" value="Unassembled WGS sequence"/>
</dbReference>
<dbReference type="PANTHER" id="PTHR43553">
    <property type="entry name" value="HEAVY METAL TRANSPORTER"/>
    <property type="match status" value="1"/>
</dbReference>
<evidence type="ECO:0000256" key="5">
    <source>
        <dbReference type="ARBA" id="ARBA00022737"/>
    </source>
</evidence>
<dbReference type="GO" id="GO:0005524">
    <property type="term" value="F:ATP binding"/>
    <property type="evidence" value="ECO:0007669"/>
    <property type="project" value="UniProtKB-KW"/>
</dbReference>
<dbReference type="Pfam" id="PF00005">
    <property type="entry name" value="ABC_tran"/>
    <property type="match status" value="2"/>
</dbReference>
<evidence type="ECO:0000256" key="1">
    <source>
        <dbReference type="ARBA" id="ARBA00004202"/>
    </source>
</evidence>
<evidence type="ECO:0000256" key="3">
    <source>
        <dbReference type="ARBA" id="ARBA00022448"/>
    </source>
</evidence>
<dbReference type="InterPro" id="IPR003593">
    <property type="entry name" value="AAA+_ATPase"/>
</dbReference>
<sequence length="572" mass="63696">MTDKSQSLVKFNNYSFKYRAQAEPSLIDINLEIKKGEKIVIVGPSGSGKSTLAKSLNGQIPNTFPGDIEGEVFVDGKNIKDSSIFDLSLSTGTVLQDTDGQFVGLTVAEDMAFCLENDKVDQEKMKELVEKWADELKITKLLDRKPSDLSGGQKQTVSIGGVLISQVPILLLDEPLANLDPKSGRATMKLVRDLAERLKVTVIVIEHRLEEALLLNPDRIIAVDGGKILADLSPTDLLKSDILDKITIRKPLYLDALAYAGCGIKAYDKLGDIDQVNIKDCDLDKLKTWSTNIKEEAKENSNEELIKIEDLSFAYDKDLILENINLEIKKGELTSIVGPNGAGKSTLAKLMAGFLRPNKGKIYIKGEDTSSLSIKEIAEKIGFVLQNPNAMISKTMIYDEVAFGLRIRNIDEDLIREKVEETLKICGLYPFRNWPISALSYGQKRRVTIASILVLDPEVIILDEPTAGQDLGHYRQMMDFIKDLRDKYGLSILMISHDMHLIQEYTDRVIVIEGKKILADTNPADLFSEKDLIARAHLAETSLYKLGQKLEGIDPKDFIESFIAYERGGKDE</sequence>
<evidence type="ECO:0000256" key="10">
    <source>
        <dbReference type="ARBA" id="ARBA00025157"/>
    </source>
</evidence>
<keyword evidence="4" id="KW-1003">Cell membrane</keyword>
<gene>
    <name evidence="12" type="ORF">ACCQ42_01030</name>
</gene>
<dbReference type="RefSeq" id="WP_410035091.1">
    <property type="nucleotide sequence ID" value="NZ_JBGMEF010000005.1"/>
</dbReference>
<dbReference type="SUPFAM" id="SSF52540">
    <property type="entry name" value="P-loop containing nucleoside triphosphate hydrolases"/>
    <property type="match status" value="2"/>
</dbReference>
<keyword evidence="6" id="KW-0547">Nucleotide-binding</keyword>
<keyword evidence="5" id="KW-0677">Repeat</keyword>
<dbReference type="InterPro" id="IPR027417">
    <property type="entry name" value="P-loop_NTPase"/>
</dbReference>
<evidence type="ECO:0000256" key="9">
    <source>
        <dbReference type="ARBA" id="ARBA00023136"/>
    </source>
</evidence>
<dbReference type="InterPro" id="IPR003439">
    <property type="entry name" value="ABC_transporter-like_ATP-bd"/>
</dbReference>
<dbReference type="InterPro" id="IPR050095">
    <property type="entry name" value="ECF_ABC_transporter_ATP-bd"/>
</dbReference>
<evidence type="ECO:0000313" key="13">
    <source>
        <dbReference type="Proteomes" id="UP001637994"/>
    </source>
</evidence>
<evidence type="ECO:0000256" key="4">
    <source>
        <dbReference type="ARBA" id="ARBA00022475"/>
    </source>
</evidence>
<proteinExistence type="inferred from homology"/>
<dbReference type="InterPro" id="IPR017871">
    <property type="entry name" value="ABC_transporter-like_CS"/>
</dbReference>
<accession>A0ABW9MBV6</accession>
<keyword evidence="7 12" id="KW-0067">ATP-binding</keyword>